<dbReference type="GO" id="GO:0020037">
    <property type="term" value="F:heme binding"/>
    <property type="evidence" value="ECO:0007669"/>
    <property type="project" value="InterPro"/>
</dbReference>
<dbReference type="GO" id="GO:0005789">
    <property type="term" value="C:endoplasmic reticulum membrane"/>
    <property type="evidence" value="ECO:0007669"/>
    <property type="project" value="UniProtKB-SubCell"/>
</dbReference>
<feature type="binding site" description="axial binding residue" evidence="16">
    <location>
        <position position="433"/>
    </location>
    <ligand>
        <name>heme</name>
        <dbReference type="ChEBI" id="CHEBI:30413"/>
    </ligand>
    <ligandPart>
        <name>Fe</name>
        <dbReference type="ChEBI" id="CHEBI:18248"/>
    </ligandPart>
</feature>
<dbReference type="InterPro" id="IPR001128">
    <property type="entry name" value="Cyt_P450"/>
</dbReference>
<evidence type="ECO:0000256" key="15">
    <source>
        <dbReference type="ARBA" id="ARBA00049389"/>
    </source>
</evidence>
<dbReference type="FunFam" id="1.10.630.10:FF:000041">
    <property type="entry name" value="Cytochrome P450 26A1 isoform 1"/>
    <property type="match status" value="1"/>
</dbReference>
<keyword evidence="10 16" id="KW-0408">Iron</keyword>
<reference evidence="18" key="1">
    <citation type="submission" date="2019-06" db="EMBL/GenBank/DDBJ databases">
        <authorList>
            <consortium name="Wellcome Sanger Institute Data Sharing"/>
        </authorList>
    </citation>
    <scope>NUCLEOTIDE SEQUENCE [LARGE SCALE GENOMIC DNA]</scope>
</reference>
<dbReference type="PROSITE" id="PS00086">
    <property type="entry name" value="CYTOCHROME_P450"/>
    <property type="match status" value="1"/>
</dbReference>
<dbReference type="InterPro" id="IPR002403">
    <property type="entry name" value="Cyt_P450_E_grp-IV"/>
</dbReference>
<dbReference type="Gene3D" id="1.10.630.10">
    <property type="entry name" value="Cytochrome P450"/>
    <property type="match status" value="1"/>
</dbReference>
<dbReference type="GO" id="GO:0034653">
    <property type="term" value="P:retinoic acid catabolic process"/>
    <property type="evidence" value="ECO:0007669"/>
    <property type="project" value="UniProtKB-ARBA"/>
</dbReference>
<evidence type="ECO:0000256" key="10">
    <source>
        <dbReference type="ARBA" id="ARBA00023004"/>
    </source>
</evidence>
<dbReference type="GO" id="GO:0016125">
    <property type="term" value="P:sterol metabolic process"/>
    <property type="evidence" value="ECO:0007669"/>
    <property type="project" value="TreeGrafter"/>
</dbReference>
<evidence type="ECO:0000256" key="8">
    <source>
        <dbReference type="ARBA" id="ARBA00022848"/>
    </source>
</evidence>
<gene>
    <name evidence="18" type="primary">LOC115439264</name>
</gene>
<evidence type="ECO:0000256" key="4">
    <source>
        <dbReference type="ARBA" id="ARBA00010617"/>
    </source>
</evidence>
<keyword evidence="19" id="KW-1185">Reference proteome</keyword>
<dbReference type="Proteomes" id="UP000472271">
    <property type="component" value="Chromosome 19"/>
</dbReference>
<sequence length="487" mass="55378">MALNTLLASVLCTLVLPLLLILVALKLWEVYTVRGRDPGCPRPLPPGSMGLPFIGETLQLILQRRKFLRMKRQKYGYIYRTHLFGNPTVRVTGAENVRHLLLGEHRLVSVQWPASVRAILGSDTLSNVHGAQHKTKKKAILRAFSRDALELYIPVIQEEVQVAVKDWLGRDSCVLVYLEMKRLMFRIAMRILLGFEPEQIKMDEQQLVEAFEEMIKNLFSLPIDVPFSGLYRGLKARNFIHSKIEENIKKKVRDSDKDPKHRDALQQLIDSSRKNREPLSMQAIKESATELLFGGHETTASTATSLIMFLGLNPDAVDLLRQELMDKEEQGMDLQTLNIESLEQLKYTSCVIKETLRINPPVPGGFRVALKTFELNGFQIPKGWNVIYSICDTHDVAEVFPNKDEFQPERFMTKADSSSRFQYIPFGGGSRMCVGKEFAKVLLKIFLVEVVTKCHWTLLNGPPTMKTGPTVYPVDNLPTKFMSYGQT</sequence>
<keyword evidence="13" id="KW-0472">Membrane</keyword>
<keyword evidence="9 17" id="KW-0560">Oxidoreductase</keyword>
<organism evidence="18 19">
    <name type="scientific">Sphaeramia orbicularis</name>
    <name type="common">orbiculate cardinalfish</name>
    <dbReference type="NCBI Taxonomy" id="375764"/>
    <lineage>
        <taxon>Eukaryota</taxon>
        <taxon>Metazoa</taxon>
        <taxon>Chordata</taxon>
        <taxon>Craniata</taxon>
        <taxon>Vertebrata</taxon>
        <taxon>Euteleostomi</taxon>
        <taxon>Actinopterygii</taxon>
        <taxon>Neopterygii</taxon>
        <taxon>Teleostei</taxon>
        <taxon>Neoteleostei</taxon>
        <taxon>Acanthomorphata</taxon>
        <taxon>Gobiaria</taxon>
        <taxon>Kurtiformes</taxon>
        <taxon>Apogonoidei</taxon>
        <taxon>Apogonidae</taxon>
        <taxon>Apogoninae</taxon>
        <taxon>Sphaeramia</taxon>
    </lineage>
</organism>
<keyword evidence="8" id="KW-0492">Microsome</keyword>
<evidence type="ECO:0000256" key="3">
    <source>
        <dbReference type="ARBA" id="ARBA00004406"/>
    </source>
</evidence>
<dbReference type="GO" id="GO:0005506">
    <property type="term" value="F:iron ion binding"/>
    <property type="evidence" value="ECO:0007669"/>
    <property type="project" value="InterPro"/>
</dbReference>
<dbReference type="PRINTS" id="PR00465">
    <property type="entry name" value="EP450IV"/>
</dbReference>
<proteinExistence type="inferred from homology"/>
<evidence type="ECO:0000256" key="17">
    <source>
        <dbReference type="RuleBase" id="RU000461"/>
    </source>
</evidence>
<name>A0A673AQM5_9TELE</name>
<dbReference type="CTD" id="1592"/>
<keyword evidence="11 17" id="KW-0503">Monooxygenase</keyword>
<evidence type="ECO:0000256" key="7">
    <source>
        <dbReference type="ARBA" id="ARBA00022824"/>
    </source>
</evidence>
<dbReference type="PANTHER" id="PTHR24286">
    <property type="entry name" value="CYTOCHROME P450 26"/>
    <property type="match status" value="1"/>
</dbReference>
<evidence type="ECO:0000256" key="1">
    <source>
        <dbReference type="ARBA" id="ARBA00001971"/>
    </source>
</evidence>
<comment type="cofactor">
    <cofactor evidence="1 16">
        <name>heme</name>
        <dbReference type="ChEBI" id="CHEBI:30413"/>
    </cofactor>
</comment>
<evidence type="ECO:0000313" key="18">
    <source>
        <dbReference type="Ensembl" id="ENSSORP00005031771.1"/>
    </source>
</evidence>
<dbReference type="AlphaFoldDB" id="A0A673AQM5"/>
<evidence type="ECO:0000256" key="14">
    <source>
        <dbReference type="ARBA" id="ARBA00040248"/>
    </source>
</evidence>
<accession>A0A673AQM5</accession>
<keyword evidence="5 16" id="KW-0349">Heme</keyword>
<dbReference type="PANTHER" id="PTHR24286:SF101">
    <property type="entry name" value="CYTOCHROME P450 26A1"/>
    <property type="match status" value="1"/>
</dbReference>
<keyword evidence="12" id="KW-0443">Lipid metabolism</keyword>
<comment type="similarity">
    <text evidence="4 17">Belongs to the cytochrome P450 family.</text>
</comment>
<comment type="subcellular location">
    <subcellularLocation>
        <location evidence="3">Endoplasmic reticulum membrane</location>
        <topology evidence="3">Peripheral membrane protein</topology>
    </subcellularLocation>
    <subcellularLocation>
        <location evidence="2">Microsome membrane</location>
        <topology evidence="2">Peripheral membrane protein</topology>
    </subcellularLocation>
</comment>
<keyword evidence="6 16" id="KW-0479">Metal-binding</keyword>
<keyword evidence="7" id="KW-0256">Endoplasmic reticulum</keyword>
<evidence type="ECO:0000256" key="6">
    <source>
        <dbReference type="ARBA" id="ARBA00022723"/>
    </source>
</evidence>
<dbReference type="GO" id="GO:0008401">
    <property type="term" value="F:retinoic acid 4-hydroxylase activity"/>
    <property type="evidence" value="ECO:0007669"/>
    <property type="project" value="UniProtKB-ARBA"/>
</dbReference>
<evidence type="ECO:0000256" key="11">
    <source>
        <dbReference type="ARBA" id="ARBA00023033"/>
    </source>
</evidence>
<dbReference type="RefSeq" id="XP_030018943.1">
    <property type="nucleotide sequence ID" value="XM_030163083.1"/>
</dbReference>
<comment type="catalytic activity">
    <reaction evidence="15">
        <text>all-trans-retinoate + reduced [NADPH--hemoprotein reductase] + O2 = all-trans-(4S)-hydroxyretinoate + oxidized [NADPH--hemoprotein reductase] + H2O + H(+)</text>
        <dbReference type="Rhea" id="RHEA:51492"/>
        <dbReference type="Rhea" id="RHEA-COMP:11964"/>
        <dbReference type="Rhea" id="RHEA-COMP:11965"/>
        <dbReference type="ChEBI" id="CHEBI:15377"/>
        <dbReference type="ChEBI" id="CHEBI:15378"/>
        <dbReference type="ChEBI" id="CHEBI:15379"/>
        <dbReference type="ChEBI" id="CHEBI:35291"/>
        <dbReference type="ChEBI" id="CHEBI:57618"/>
        <dbReference type="ChEBI" id="CHEBI:58210"/>
        <dbReference type="ChEBI" id="CHEBI:134185"/>
    </reaction>
    <physiologicalReaction direction="left-to-right" evidence="15">
        <dbReference type="Rhea" id="RHEA:51493"/>
    </physiologicalReaction>
</comment>
<evidence type="ECO:0000256" key="5">
    <source>
        <dbReference type="ARBA" id="ARBA00022617"/>
    </source>
</evidence>
<dbReference type="PRINTS" id="PR00385">
    <property type="entry name" value="P450"/>
</dbReference>
<evidence type="ECO:0000313" key="19">
    <source>
        <dbReference type="Proteomes" id="UP000472271"/>
    </source>
</evidence>
<reference evidence="18" key="3">
    <citation type="submission" date="2025-09" db="UniProtKB">
        <authorList>
            <consortium name="Ensembl"/>
        </authorList>
    </citation>
    <scope>IDENTIFICATION</scope>
</reference>
<dbReference type="GeneID" id="115439264"/>
<dbReference type="Ensembl" id="ENSSORT00005032654.1">
    <property type="protein sequence ID" value="ENSSORP00005031771.1"/>
    <property type="gene ID" value="ENSSORG00005015114.1"/>
</dbReference>
<dbReference type="SUPFAM" id="SSF48264">
    <property type="entry name" value="Cytochrome P450"/>
    <property type="match status" value="1"/>
</dbReference>
<evidence type="ECO:0000256" key="16">
    <source>
        <dbReference type="PIRSR" id="PIRSR602403-1"/>
    </source>
</evidence>
<dbReference type="Pfam" id="PF00067">
    <property type="entry name" value="p450"/>
    <property type="match status" value="1"/>
</dbReference>
<dbReference type="InParanoid" id="A0A673AQM5"/>
<protein>
    <recommendedName>
        <fullName evidence="14">Cytochrome P450 26A1</fullName>
    </recommendedName>
</protein>
<evidence type="ECO:0000256" key="13">
    <source>
        <dbReference type="ARBA" id="ARBA00023136"/>
    </source>
</evidence>
<dbReference type="InterPro" id="IPR017972">
    <property type="entry name" value="Cyt_P450_CS"/>
</dbReference>
<dbReference type="InterPro" id="IPR036396">
    <property type="entry name" value="Cyt_P450_sf"/>
</dbReference>
<reference evidence="18" key="2">
    <citation type="submission" date="2025-08" db="UniProtKB">
        <authorList>
            <consortium name="Ensembl"/>
        </authorList>
    </citation>
    <scope>IDENTIFICATION</scope>
</reference>
<evidence type="ECO:0000256" key="2">
    <source>
        <dbReference type="ARBA" id="ARBA00004174"/>
    </source>
</evidence>
<dbReference type="FunCoup" id="A0A673AQM5">
    <property type="interactions" value="199"/>
</dbReference>
<dbReference type="OrthoDB" id="1372046at2759"/>
<evidence type="ECO:0000256" key="9">
    <source>
        <dbReference type="ARBA" id="ARBA00023002"/>
    </source>
</evidence>
<evidence type="ECO:0000256" key="12">
    <source>
        <dbReference type="ARBA" id="ARBA00023098"/>
    </source>
</evidence>